<dbReference type="InterPro" id="IPR003819">
    <property type="entry name" value="TauD/TfdA-like"/>
</dbReference>
<gene>
    <name evidence="7" type="ORF">PV04_02269</name>
</gene>
<dbReference type="Gene3D" id="3.60.130.10">
    <property type="entry name" value="Clavaminate synthase-like"/>
    <property type="match status" value="1"/>
</dbReference>
<sequence length="319" mass="36557">MPHAVDYNLIQVKELHPTFGAEVSGVDFSRPVPEDVFQELWKAVNQYGVLVFRHAKLNDELHIQFSERLGELDDVLPHIQAGRPFRFKHKELFDVGNIEEDNALVKPGSHRWYYGKGNNLFHHDSSFNPRRAGLSLLRAHEIPPPGQGLGGNTDFADCRAAYDELPADLKQQLESHDYVVAHSLLHSRRKAAPEYFTDVDPDKGYYSRHKVVQTHERSGRRTLYIGNHMHHVEGLPEPESTALINRLLDHACQDKYVLSVEWQNPGDLILWDNTSVMHRAHGGAYEGKYRRDMRRTTVHDDSSYAWGLNEKTSMRVGLP</sequence>
<evidence type="ECO:0000256" key="2">
    <source>
        <dbReference type="ARBA" id="ARBA00022723"/>
    </source>
</evidence>
<keyword evidence="8" id="KW-1185">Reference proteome</keyword>
<keyword evidence="4" id="KW-0560">Oxidoreductase</keyword>
<name>A0A0D2E6L9_9EURO</name>
<evidence type="ECO:0000256" key="1">
    <source>
        <dbReference type="ARBA" id="ARBA00005896"/>
    </source>
</evidence>
<keyword evidence="3" id="KW-0223">Dioxygenase</keyword>
<comment type="similarity">
    <text evidence="1">Belongs to the TfdA dioxygenase family.</text>
</comment>
<dbReference type="InterPro" id="IPR042098">
    <property type="entry name" value="TauD-like_sf"/>
</dbReference>
<evidence type="ECO:0000313" key="7">
    <source>
        <dbReference type="EMBL" id="KIW69957.1"/>
    </source>
</evidence>
<dbReference type="Pfam" id="PF02668">
    <property type="entry name" value="TauD"/>
    <property type="match status" value="1"/>
</dbReference>
<evidence type="ECO:0000259" key="6">
    <source>
        <dbReference type="Pfam" id="PF02668"/>
    </source>
</evidence>
<dbReference type="SUPFAM" id="SSF51197">
    <property type="entry name" value="Clavaminate synthase-like"/>
    <property type="match status" value="1"/>
</dbReference>
<evidence type="ECO:0000256" key="4">
    <source>
        <dbReference type="ARBA" id="ARBA00023002"/>
    </source>
</evidence>
<reference evidence="7 8" key="1">
    <citation type="submission" date="2015-01" db="EMBL/GenBank/DDBJ databases">
        <title>The Genome Sequence of Capronia semiimmersa CBS27337.</title>
        <authorList>
            <consortium name="The Broad Institute Genomics Platform"/>
            <person name="Cuomo C."/>
            <person name="de Hoog S."/>
            <person name="Gorbushina A."/>
            <person name="Stielow B."/>
            <person name="Teixiera M."/>
            <person name="Abouelleil A."/>
            <person name="Chapman S.B."/>
            <person name="Priest M."/>
            <person name="Young S.K."/>
            <person name="Wortman J."/>
            <person name="Nusbaum C."/>
            <person name="Birren B."/>
        </authorList>
    </citation>
    <scope>NUCLEOTIDE SEQUENCE [LARGE SCALE GENOMIC DNA]</scope>
    <source>
        <strain evidence="7 8">CBS 27337</strain>
    </source>
</reference>
<evidence type="ECO:0000256" key="3">
    <source>
        <dbReference type="ARBA" id="ARBA00022964"/>
    </source>
</evidence>
<dbReference type="STRING" id="5601.A0A0D2E6L9"/>
<dbReference type="PANTHER" id="PTHR43779">
    <property type="entry name" value="DIOXYGENASE RV0097-RELATED"/>
    <property type="match status" value="1"/>
</dbReference>
<evidence type="ECO:0000256" key="5">
    <source>
        <dbReference type="ARBA" id="ARBA00023004"/>
    </source>
</evidence>
<accession>A0A0D2E6L9</accession>
<dbReference type="Proteomes" id="UP000054266">
    <property type="component" value="Unassembled WGS sequence"/>
</dbReference>
<dbReference type="PANTHER" id="PTHR43779:SF3">
    <property type="entry name" value="(3R)-3-[(CARBOXYMETHYL)AMINO]FATTY ACID OXYGENASE_DECARBOXYLASE"/>
    <property type="match status" value="1"/>
</dbReference>
<dbReference type="HOGENOM" id="CLU_036005_2_0_1"/>
<protein>
    <recommendedName>
        <fullName evidence="6">TauD/TfdA-like domain-containing protein</fullName>
    </recommendedName>
</protein>
<evidence type="ECO:0000313" key="8">
    <source>
        <dbReference type="Proteomes" id="UP000054266"/>
    </source>
</evidence>
<keyword evidence="5" id="KW-0408">Iron</keyword>
<dbReference type="InterPro" id="IPR051178">
    <property type="entry name" value="TfdA_dioxygenase"/>
</dbReference>
<feature type="domain" description="TauD/TfdA-like" evidence="6">
    <location>
        <begin position="11"/>
        <end position="297"/>
    </location>
</feature>
<dbReference type="GO" id="GO:0051213">
    <property type="term" value="F:dioxygenase activity"/>
    <property type="evidence" value="ECO:0007669"/>
    <property type="project" value="UniProtKB-KW"/>
</dbReference>
<keyword evidence="2" id="KW-0479">Metal-binding</keyword>
<organism evidence="7 8">
    <name type="scientific">Phialophora macrospora</name>
    <dbReference type="NCBI Taxonomy" id="1851006"/>
    <lineage>
        <taxon>Eukaryota</taxon>
        <taxon>Fungi</taxon>
        <taxon>Dikarya</taxon>
        <taxon>Ascomycota</taxon>
        <taxon>Pezizomycotina</taxon>
        <taxon>Eurotiomycetes</taxon>
        <taxon>Chaetothyriomycetidae</taxon>
        <taxon>Chaetothyriales</taxon>
        <taxon>Herpotrichiellaceae</taxon>
        <taxon>Phialophora</taxon>
    </lineage>
</organism>
<dbReference type="GO" id="GO:0046872">
    <property type="term" value="F:metal ion binding"/>
    <property type="evidence" value="ECO:0007669"/>
    <property type="project" value="UniProtKB-KW"/>
</dbReference>
<proteinExistence type="inferred from homology"/>
<dbReference type="AlphaFoldDB" id="A0A0D2E6L9"/>
<dbReference type="EMBL" id="KN846957">
    <property type="protein sequence ID" value="KIW69957.1"/>
    <property type="molecule type" value="Genomic_DNA"/>
</dbReference>